<sequence>MLNSKPLLFTSLFALTISAPLAASPSLAGGFWINYSFNEDTHETDFGDQAIIGYLDGAKSEQSPWFYSAEFRLGPGSFTDVDNNSSGQKYVMHKAWLGYAIDDNNSLTFGKSQVPFGWKTANFWPGDMFLAAYGDQMDVGVKYQGGVNQFNYQLAYYLADDWASKSTDSTDDNRHWGSSSTYRKVDTAVVDFSYTFNKQHTFAASYQNGKLEELITGDRRTDGDHSAYVIYYQGQFDQLTTKLSYIDGKRDLPQAYLAANPDIASTIDNTRYAGEIGYTLGDWYFVLDVTLAKSNTNGVDGDTVYAFAPGVRYDYGPGWLYLEYLNQDAYFDRNMQINQGDFAAWYLTFDYYW</sequence>
<organism evidence="2 3">
    <name type="scientific">Pseudoalteromonas spongiae</name>
    <dbReference type="NCBI Taxonomy" id="298657"/>
    <lineage>
        <taxon>Bacteria</taxon>
        <taxon>Pseudomonadati</taxon>
        <taxon>Pseudomonadota</taxon>
        <taxon>Gammaproteobacteria</taxon>
        <taxon>Alteromonadales</taxon>
        <taxon>Pseudoalteromonadaceae</taxon>
        <taxon>Pseudoalteromonas</taxon>
    </lineage>
</organism>
<dbReference type="RefSeq" id="WP_336436538.1">
    <property type="nucleotide sequence ID" value="NZ_JBAWKS010000002.1"/>
</dbReference>
<evidence type="ECO:0000256" key="1">
    <source>
        <dbReference type="SAM" id="SignalP"/>
    </source>
</evidence>
<dbReference type="EMBL" id="JBAWKS010000002">
    <property type="protein sequence ID" value="MEI4551576.1"/>
    <property type="molecule type" value="Genomic_DNA"/>
</dbReference>
<evidence type="ECO:0000313" key="2">
    <source>
        <dbReference type="EMBL" id="MEI4551576.1"/>
    </source>
</evidence>
<dbReference type="Proteomes" id="UP001382455">
    <property type="component" value="Unassembled WGS sequence"/>
</dbReference>
<dbReference type="SUPFAM" id="SSF56935">
    <property type="entry name" value="Porins"/>
    <property type="match status" value="1"/>
</dbReference>
<protein>
    <recommendedName>
        <fullName evidence="4">Porin</fullName>
    </recommendedName>
</protein>
<feature type="signal peptide" evidence="1">
    <location>
        <begin position="1"/>
        <end position="22"/>
    </location>
</feature>
<proteinExistence type="predicted"/>
<evidence type="ECO:0000313" key="3">
    <source>
        <dbReference type="Proteomes" id="UP001382455"/>
    </source>
</evidence>
<name>A0ABU8EZB9_9GAMM</name>
<evidence type="ECO:0008006" key="4">
    <source>
        <dbReference type="Google" id="ProtNLM"/>
    </source>
</evidence>
<keyword evidence="1" id="KW-0732">Signal</keyword>
<accession>A0ABU8EZB9</accession>
<reference evidence="2 3" key="1">
    <citation type="submission" date="2023-12" db="EMBL/GenBank/DDBJ databases">
        <title>Friends and Foes: Symbiotic and Algicidal bacterial influence on Karenia brevis blooms.</title>
        <authorList>
            <person name="Fei C."/>
            <person name="Mohamed A.R."/>
            <person name="Booker A."/>
            <person name="Arshad M."/>
            <person name="Klass S."/>
            <person name="Ahn S."/>
            <person name="Gilbert P.M."/>
            <person name="Heil C.A."/>
            <person name="Martinez J.M."/>
            <person name="Amin S.A."/>
        </authorList>
    </citation>
    <scope>NUCLEOTIDE SEQUENCE [LARGE SCALE GENOMIC DNA]</scope>
    <source>
        <strain evidence="2 3">CE15</strain>
    </source>
</reference>
<comment type="caution">
    <text evidence="2">The sequence shown here is derived from an EMBL/GenBank/DDBJ whole genome shotgun (WGS) entry which is preliminary data.</text>
</comment>
<gene>
    <name evidence="2" type="ORF">WAE96_18010</name>
</gene>
<keyword evidence="3" id="KW-1185">Reference proteome</keyword>
<feature type="chain" id="PRO_5045452352" description="Porin" evidence="1">
    <location>
        <begin position="23"/>
        <end position="353"/>
    </location>
</feature>